<evidence type="ECO:0000256" key="14">
    <source>
        <dbReference type="ARBA" id="ARBA00053408"/>
    </source>
</evidence>
<keyword evidence="4" id="KW-0479">Metal-binding</keyword>
<dbReference type="Pfam" id="PF02375">
    <property type="entry name" value="JmjN"/>
    <property type="match status" value="1"/>
</dbReference>
<dbReference type="GO" id="GO:0010468">
    <property type="term" value="P:regulation of gene expression"/>
    <property type="evidence" value="ECO:0007669"/>
    <property type="project" value="TreeGrafter"/>
</dbReference>
<evidence type="ECO:0000313" key="18">
    <source>
        <dbReference type="EMBL" id="KAK7863471.1"/>
    </source>
</evidence>
<comment type="function">
    <text evidence="14">Probable histone demethylase that specifically demethylates 'Lys-9' and 'Lys-36' residues of histone H3, thereby playing a central role in histone code. Demethylation of Lys residue generates formaldehyde and succinate.</text>
</comment>
<evidence type="ECO:0000259" key="17">
    <source>
        <dbReference type="PROSITE" id="PS51184"/>
    </source>
</evidence>
<comment type="similarity">
    <text evidence="2">Belongs to the JHDM3 histone demethylase family.</text>
</comment>
<sequence length="623" mass="70946">MNEEGSSCGPGGPTIMVFRPTYEEFKDFNEYILHIESMGAHKAGLAKIIPPPEWVPRQKGYDIDDINITIPTPIRQVVDGKAGLYTQINVQRKAMTVKEYQKLADSDRHRTPKHTDYDSLERTYWKQIMYGSPIYGADVSGSLTDDSLTAWNINSLGSILDYVNEDYGVSIAGVNTAYLYFGMWKTTFAWHTEDMDLYSINYLHFGAPKTWYAIPPEHGRRFERLANGFFPDALKECPAFLRHKMTLVSPQVLKKYSIPYNKITQEAGEIMITFPFGYHAGFNHGFNCAESTNFASPRWVEYGKRASHCFCRGDTVKISMETFIKRFQPERYDLWLQGKDVGAHPEDPSRHYAAPPPKRDVIPSSEKDSKDFKLFVESLMNHKRHPFHKKMGSSFAQQGIKINIPPHILKEIEEMDSELPEGEILQALHDTWLKTGEEESEGAPDHYSKSWKRRSTSEASNELPGKRRKPYRRSLPGKMSRDHLGFRRHRVHTYDPVALQETLDSVVNSEVFSELNAQIEYFEGLSSELSHDNFLEYENSELKNVSVVAVVGTDGSIDLPNNISENNQSLEEVSILVDSETDVLTSEITLSDSHDYHSSVNEVSVVTYAENVLEDDGDSTYLT</sequence>
<keyword evidence="10" id="KW-0805">Transcription regulation</keyword>
<evidence type="ECO:0000256" key="6">
    <source>
        <dbReference type="ARBA" id="ARBA00022853"/>
    </source>
</evidence>
<dbReference type="PROSITE" id="PS51183">
    <property type="entry name" value="JMJN"/>
    <property type="match status" value="1"/>
</dbReference>
<keyword evidence="7" id="KW-0223">Dioxygenase</keyword>
<dbReference type="InterPro" id="IPR003349">
    <property type="entry name" value="JmjN"/>
</dbReference>
<dbReference type="InterPro" id="IPR003347">
    <property type="entry name" value="JmjC_dom"/>
</dbReference>
<keyword evidence="5" id="KW-0862">Zinc</keyword>
<evidence type="ECO:0000313" key="19">
    <source>
        <dbReference type="Proteomes" id="UP001378592"/>
    </source>
</evidence>
<dbReference type="Gene3D" id="2.60.120.650">
    <property type="entry name" value="Cupin"/>
    <property type="match status" value="1"/>
</dbReference>
<dbReference type="Proteomes" id="UP001378592">
    <property type="component" value="Unassembled WGS sequence"/>
</dbReference>
<dbReference type="EMBL" id="JAZDUA010000229">
    <property type="protein sequence ID" value="KAK7863471.1"/>
    <property type="molecule type" value="Genomic_DNA"/>
</dbReference>
<dbReference type="SUPFAM" id="SSF51197">
    <property type="entry name" value="Clavaminate synthase-like"/>
    <property type="match status" value="1"/>
</dbReference>
<feature type="region of interest" description="Disordered" evidence="15">
    <location>
        <begin position="345"/>
        <end position="366"/>
    </location>
</feature>
<keyword evidence="6" id="KW-0156">Chromatin regulator</keyword>
<evidence type="ECO:0000256" key="13">
    <source>
        <dbReference type="ARBA" id="ARBA00049349"/>
    </source>
</evidence>
<dbReference type="GO" id="GO:0046872">
    <property type="term" value="F:metal ion binding"/>
    <property type="evidence" value="ECO:0007669"/>
    <property type="project" value="UniProtKB-KW"/>
</dbReference>
<dbReference type="SMART" id="SM00545">
    <property type="entry name" value="JmjN"/>
    <property type="match status" value="1"/>
</dbReference>
<evidence type="ECO:0000256" key="1">
    <source>
        <dbReference type="ARBA" id="ARBA00001954"/>
    </source>
</evidence>
<organism evidence="18 19">
    <name type="scientific">Gryllus longicercus</name>
    <dbReference type="NCBI Taxonomy" id="2509291"/>
    <lineage>
        <taxon>Eukaryota</taxon>
        <taxon>Metazoa</taxon>
        <taxon>Ecdysozoa</taxon>
        <taxon>Arthropoda</taxon>
        <taxon>Hexapoda</taxon>
        <taxon>Insecta</taxon>
        <taxon>Pterygota</taxon>
        <taxon>Neoptera</taxon>
        <taxon>Polyneoptera</taxon>
        <taxon>Orthoptera</taxon>
        <taxon>Ensifera</taxon>
        <taxon>Gryllidea</taxon>
        <taxon>Grylloidea</taxon>
        <taxon>Gryllidae</taxon>
        <taxon>Gryllinae</taxon>
        <taxon>Gryllus</taxon>
    </lineage>
</organism>
<feature type="region of interest" description="Disordered" evidence="15">
    <location>
        <begin position="436"/>
        <end position="480"/>
    </location>
</feature>
<keyword evidence="9" id="KW-0408">Iron</keyword>
<dbReference type="PANTHER" id="PTHR10694:SF129">
    <property type="entry name" value="LYSINE-SPECIFIC DEMETHYLASE 4B-RELATED"/>
    <property type="match status" value="1"/>
</dbReference>
<evidence type="ECO:0000256" key="12">
    <source>
        <dbReference type="ARBA" id="ARBA00023242"/>
    </source>
</evidence>
<comment type="cofactor">
    <cofactor evidence="1">
        <name>Fe(2+)</name>
        <dbReference type="ChEBI" id="CHEBI:29033"/>
    </cofactor>
</comment>
<evidence type="ECO:0000256" key="3">
    <source>
        <dbReference type="ARBA" id="ARBA00012900"/>
    </source>
</evidence>
<evidence type="ECO:0000259" key="16">
    <source>
        <dbReference type="PROSITE" id="PS51183"/>
    </source>
</evidence>
<evidence type="ECO:0000256" key="9">
    <source>
        <dbReference type="ARBA" id="ARBA00023004"/>
    </source>
</evidence>
<proteinExistence type="inferred from homology"/>
<dbReference type="GO" id="GO:0000785">
    <property type="term" value="C:chromatin"/>
    <property type="evidence" value="ECO:0007669"/>
    <property type="project" value="TreeGrafter"/>
</dbReference>
<evidence type="ECO:0000256" key="5">
    <source>
        <dbReference type="ARBA" id="ARBA00022833"/>
    </source>
</evidence>
<evidence type="ECO:0000256" key="10">
    <source>
        <dbReference type="ARBA" id="ARBA00023015"/>
    </source>
</evidence>
<dbReference type="PROSITE" id="PS51184">
    <property type="entry name" value="JMJC"/>
    <property type="match status" value="1"/>
</dbReference>
<evidence type="ECO:0000256" key="8">
    <source>
        <dbReference type="ARBA" id="ARBA00023002"/>
    </source>
</evidence>
<feature type="domain" description="JmjN" evidence="16">
    <location>
        <begin position="15"/>
        <end position="57"/>
    </location>
</feature>
<feature type="compositionally biased region" description="Basic and acidic residues" evidence="15">
    <location>
        <begin position="436"/>
        <end position="448"/>
    </location>
</feature>
<feature type="domain" description="JmjC" evidence="17">
    <location>
        <begin position="145"/>
        <end position="311"/>
    </location>
</feature>
<dbReference type="EC" id="1.14.11.66" evidence="3"/>
<dbReference type="GO" id="GO:0140681">
    <property type="term" value="F:histone H3K36me2/H3K36me3 demethylase activity"/>
    <property type="evidence" value="ECO:0007669"/>
    <property type="project" value="UniProtKB-ARBA"/>
</dbReference>
<reference evidence="18 19" key="1">
    <citation type="submission" date="2024-03" db="EMBL/GenBank/DDBJ databases">
        <title>The genome assembly and annotation of the cricket Gryllus longicercus Weissman &amp; Gray.</title>
        <authorList>
            <person name="Szrajer S."/>
            <person name="Gray D."/>
            <person name="Ylla G."/>
        </authorList>
    </citation>
    <scope>NUCLEOTIDE SEQUENCE [LARGE SCALE GENOMIC DNA]</scope>
    <source>
        <strain evidence="18">DAG 2021-001</strain>
        <tissue evidence="18">Whole body minus gut</tissue>
    </source>
</reference>
<evidence type="ECO:0000256" key="4">
    <source>
        <dbReference type="ARBA" id="ARBA00022723"/>
    </source>
</evidence>
<protein>
    <recommendedName>
        <fullName evidence="3">[histone H3]-trimethyl-L-lysine(9) demethylase</fullName>
        <ecNumber evidence="3">1.14.11.66</ecNumber>
    </recommendedName>
</protein>
<comment type="catalytic activity">
    <reaction evidence="13">
        <text>N(6),N(6),N(6)-trimethyl-L-lysyl(9)-[histone H3] + 2 2-oxoglutarate + 2 O2 = N(6)-methyl-L-lysyl(9)-[histone H3] + 2 formaldehyde + 2 succinate + 2 CO2</text>
        <dbReference type="Rhea" id="RHEA:60200"/>
        <dbReference type="Rhea" id="RHEA-COMP:15538"/>
        <dbReference type="Rhea" id="RHEA-COMP:15542"/>
        <dbReference type="ChEBI" id="CHEBI:15379"/>
        <dbReference type="ChEBI" id="CHEBI:16526"/>
        <dbReference type="ChEBI" id="CHEBI:16810"/>
        <dbReference type="ChEBI" id="CHEBI:16842"/>
        <dbReference type="ChEBI" id="CHEBI:30031"/>
        <dbReference type="ChEBI" id="CHEBI:61929"/>
        <dbReference type="ChEBI" id="CHEBI:61961"/>
        <dbReference type="EC" id="1.14.11.66"/>
    </reaction>
</comment>
<accession>A0AAN9VIJ3</accession>
<evidence type="ECO:0000256" key="11">
    <source>
        <dbReference type="ARBA" id="ARBA00023163"/>
    </source>
</evidence>
<keyword evidence="8" id="KW-0560">Oxidoreductase</keyword>
<dbReference type="GO" id="GO:0048512">
    <property type="term" value="P:circadian behavior"/>
    <property type="evidence" value="ECO:0007669"/>
    <property type="project" value="UniProtKB-ARBA"/>
</dbReference>
<evidence type="ECO:0000256" key="2">
    <source>
        <dbReference type="ARBA" id="ARBA00009711"/>
    </source>
</evidence>
<feature type="compositionally biased region" description="Basic and acidic residues" evidence="15">
    <location>
        <begin position="357"/>
        <end position="366"/>
    </location>
</feature>
<dbReference type="GO" id="GO:0140684">
    <property type="term" value="F:histone H3K9me2/H3K9me3 demethylase activity"/>
    <property type="evidence" value="ECO:0007669"/>
    <property type="project" value="UniProtKB-EC"/>
</dbReference>
<keyword evidence="11" id="KW-0804">Transcription</keyword>
<gene>
    <name evidence="18" type="ORF">R5R35_010507</name>
</gene>
<dbReference type="Pfam" id="PF02373">
    <property type="entry name" value="JmjC"/>
    <property type="match status" value="1"/>
</dbReference>
<dbReference type="FunFam" id="2.60.120.650:FF:000048">
    <property type="entry name" value="Lysine-specific demethylase 4A"/>
    <property type="match status" value="1"/>
</dbReference>
<keyword evidence="12" id="KW-0539">Nucleus</keyword>
<dbReference type="AlphaFoldDB" id="A0AAN9VIJ3"/>
<evidence type="ECO:0000256" key="7">
    <source>
        <dbReference type="ARBA" id="ARBA00022964"/>
    </source>
</evidence>
<dbReference type="PANTHER" id="PTHR10694">
    <property type="entry name" value="LYSINE-SPECIFIC DEMETHYLASE"/>
    <property type="match status" value="1"/>
</dbReference>
<keyword evidence="19" id="KW-1185">Reference proteome</keyword>
<comment type="caution">
    <text evidence="18">The sequence shown here is derived from an EMBL/GenBank/DDBJ whole genome shotgun (WGS) entry which is preliminary data.</text>
</comment>
<name>A0AAN9VIJ3_9ORTH</name>
<evidence type="ECO:0000256" key="15">
    <source>
        <dbReference type="SAM" id="MobiDB-lite"/>
    </source>
</evidence>
<dbReference type="GO" id="GO:0005634">
    <property type="term" value="C:nucleus"/>
    <property type="evidence" value="ECO:0007669"/>
    <property type="project" value="TreeGrafter"/>
</dbReference>
<dbReference type="SMART" id="SM00558">
    <property type="entry name" value="JmjC"/>
    <property type="match status" value="1"/>
</dbReference>